<keyword evidence="4 7" id="KW-0436">Ligase</keyword>
<evidence type="ECO:0000313" key="11">
    <source>
        <dbReference type="EMBL" id="RZO75324.1"/>
    </source>
</evidence>
<dbReference type="PANTHER" id="PTHR43692">
    <property type="entry name" value="UDP-N-ACETYLMURAMOYLALANINE--D-GLUTAMATE LIGASE"/>
    <property type="match status" value="1"/>
</dbReference>
<dbReference type="InterPro" id="IPR013221">
    <property type="entry name" value="Mur_ligase_cen"/>
</dbReference>
<evidence type="ECO:0000256" key="4">
    <source>
        <dbReference type="ARBA" id="ARBA00022598"/>
    </source>
</evidence>
<evidence type="ECO:0000256" key="6">
    <source>
        <dbReference type="ARBA" id="ARBA00022840"/>
    </source>
</evidence>
<evidence type="ECO:0000313" key="12">
    <source>
        <dbReference type="Proteomes" id="UP000320404"/>
    </source>
</evidence>
<keyword evidence="7 8" id="KW-0132">Cell division</keyword>
<dbReference type="InterPro" id="IPR005762">
    <property type="entry name" value="MurD"/>
</dbReference>
<gene>
    <name evidence="7" type="primary">murD</name>
    <name evidence="11" type="ORF">EVA69_04450</name>
</gene>
<dbReference type="GO" id="GO:0008764">
    <property type="term" value="F:UDP-N-acetylmuramoylalanine-D-glutamate ligase activity"/>
    <property type="evidence" value="ECO:0007669"/>
    <property type="project" value="UniProtKB-UniRule"/>
</dbReference>
<protein>
    <recommendedName>
        <fullName evidence="7 8">UDP-N-acetylmuramoylalanine--D-glutamate ligase</fullName>
        <ecNumber evidence="7 8">6.3.2.9</ecNumber>
    </recommendedName>
    <alternativeName>
        <fullName evidence="7">D-glutamic acid-adding enzyme</fullName>
    </alternativeName>
    <alternativeName>
        <fullName evidence="7">UDP-N-acetylmuramoyl-L-alanyl-D-glutamate synthetase</fullName>
    </alternativeName>
</protein>
<keyword evidence="7 8" id="KW-0573">Peptidoglycan synthesis</keyword>
<dbReference type="Gene3D" id="3.40.50.720">
    <property type="entry name" value="NAD(P)-binding Rossmann-like Domain"/>
    <property type="match status" value="1"/>
</dbReference>
<dbReference type="InterPro" id="IPR004101">
    <property type="entry name" value="Mur_ligase_C"/>
</dbReference>
<dbReference type="Gene3D" id="3.40.1190.10">
    <property type="entry name" value="Mur-like, catalytic domain"/>
    <property type="match status" value="1"/>
</dbReference>
<comment type="function">
    <text evidence="7 8">Cell wall formation. Catalyzes the addition of glutamate to the nucleotide precursor UDP-N-acetylmuramoyl-L-alanine (UMA).</text>
</comment>
<dbReference type="InterPro" id="IPR036565">
    <property type="entry name" value="Mur-like_cat_sf"/>
</dbReference>
<evidence type="ECO:0000259" key="10">
    <source>
        <dbReference type="Pfam" id="PF08245"/>
    </source>
</evidence>
<proteinExistence type="inferred from homology"/>
<dbReference type="Proteomes" id="UP000320404">
    <property type="component" value="Unassembled WGS sequence"/>
</dbReference>
<comment type="caution">
    <text evidence="11">The sequence shown here is derived from an EMBL/GenBank/DDBJ whole genome shotgun (WGS) entry which is preliminary data.</text>
</comment>
<feature type="domain" description="Mur ligase C-terminal" evidence="9">
    <location>
        <begin position="312"/>
        <end position="428"/>
    </location>
</feature>
<name>A0A520RYV0_9GAMM</name>
<organism evidence="11 12">
    <name type="scientific">OM182 bacterium</name>
    <dbReference type="NCBI Taxonomy" id="2510334"/>
    <lineage>
        <taxon>Bacteria</taxon>
        <taxon>Pseudomonadati</taxon>
        <taxon>Pseudomonadota</taxon>
        <taxon>Gammaproteobacteria</taxon>
        <taxon>OMG group</taxon>
        <taxon>OM182 clade</taxon>
    </lineage>
</organism>
<dbReference type="EC" id="6.3.2.9" evidence="7 8"/>
<feature type="binding site" evidence="7">
    <location>
        <begin position="115"/>
        <end position="121"/>
    </location>
    <ligand>
        <name>ATP</name>
        <dbReference type="ChEBI" id="CHEBI:30616"/>
    </ligand>
</feature>
<keyword evidence="6 7" id="KW-0067">ATP-binding</keyword>
<dbReference type="InterPro" id="IPR036615">
    <property type="entry name" value="Mur_ligase_C_dom_sf"/>
</dbReference>
<comment type="similarity">
    <text evidence="7">Belongs to the MurCDEF family.</text>
</comment>
<sequence>MHPSASAKKLVAGLGVTGLSCARYLASRGEAFMVTDSRLEPPGLAQFLTDFPSVEIELGGFREETFVSASEIIVSPGVSLKTPQLAAAIAAGVPITGDIDIFSKTVKAPIVAVTGSNGKSTVVEILAAILDRAEKNYGLGGNLDSQNAKPALDLLLDSPRELYVLEISSFQLETTASLGAEVAALLNLSADHMDRYATMDEYLKAKQRVFTACHRVVINRDDANSYPPGDEVLPSIDFGFGRPSANGLGLLEEENDQYLAYQFEKIVSVNELKIFGQHNIANMLAAIGLALAVGVDLNSIRKAITEFPGLPHRCQWVGSVAGVDFYNDSKGTNVGATVAAVEGLGHHIEGHIILIAGGVSKGADFKTLTPVINRWGKEVILIGQDAMELAEHLDSDTQTYFAQDMQDAVEVALEHAVTGDAVLLSPACASFDMFDNYRHRGQSFIQSVEQLQ</sequence>
<evidence type="ECO:0000256" key="8">
    <source>
        <dbReference type="RuleBase" id="RU003664"/>
    </source>
</evidence>
<evidence type="ECO:0000256" key="7">
    <source>
        <dbReference type="HAMAP-Rule" id="MF_00639"/>
    </source>
</evidence>
<comment type="pathway">
    <text evidence="2 7 8">Cell wall biogenesis; peptidoglycan biosynthesis.</text>
</comment>
<comment type="catalytic activity">
    <reaction evidence="7 8">
        <text>UDP-N-acetyl-alpha-D-muramoyl-L-alanine + D-glutamate + ATP = UDP-N-acetyl-alpha-D-muramoyl-L-alanyl-D-glutamate + ADP + phosphate + H(+)</text>
        <dbReference type="Rhea" id="RHEA:16429"/>
        <dbReference type="ChEBI" id="CHEBI:15378"/>
        <dbReference type="ChEBI" id="CHEBI:29986"/>
        <dbReference type="ChEBI" id="CHEBI:30616"/>
        <dbReference type="ChEBI" id="CHEBI:43474"/>
        <dbReference type="ChEBI" id="CHEBI:83898"/>
        <dbReference type="ChEBI" id="CHEBI:83900"/>
        <dbReference type="ChEBI" id="CHEBI:456216"/>
        <dbReference type="EC" id="6.3.2.9"/>
    </reaction>
</comment>
<evidence type="ECO:0000256" key="3">
    <source>
        <dbReference type="ARBA" id="ARBA00022490"/>
    </source>
</evidence>
<dbReference type="EMBL" id="SHAH01000060">
    <property type="protein sequence ID" value="RZO75324.1"/>
    <property type="molecule type" value="Genomic_DNA"/>
</dbReference>
<dbReference type="GO" id="GO:0071555">
    <property type="term" value="P:cell wall organization"/>
    <property type="evidence" value="ECO:0007669"/>
    <property type="project" value="UniProtKB-KW"/>
</dbReference>
<feature type="domain" description="Mur ligase central" evidence="10">
    <location>
        <begin position="113"/>
        <end position="290"/>
    </location>
</feature>
<evidence type="ECO:0000256" key="1">
    <source>
        <dbReference type="ARBA" id="ARBA00004496"/>
    </source>
</evidence>
<evidence type="ECO:0000259" key="9">
    <source>
        <dbReference type="Pfam" id="PF02875"/>
    </source>
</evidence>
<comment type="subcellular location">
    <subcellularLocation>
        <location evidence="1 7 8">Cytoplasm</location>
    </subcellularLocation>
</comment>
<evidence type="ECO:0000256" key="5">
    <source>
        <dbReference type="ARBA" id="ARBA00022741"/>
    </source>
</evidence>
<dbReference type="Pfam" id="PF02875">
    <property type="entry name" value="Mur_ligase_C"/>
    <property type="match status" value="1"/>
</dbReference>
<keyword evidence="3 7" id="KW-0963">Cytoplasm</keyword>
<dbReference type="SUPFAM" id="SSF53623">
    <property type="entry name" value="MurD-like peptide ligases, catalytic domain"/>
    <property type="match status" value="1"/>
</dbReference>
<dbReference type="SUPFAM" id="SSF51984">
    <property type="entry name" value="MurCD N-terminal domain"/>
    <property type="match status" value="1"/>
</dbReference>
<dbReference type="PANTHER" id="PTHR43692:SF1">
    <property type="entry name" value="UDP-N-ACETYLMURAMOYLALANINE--D-GLUTAMATE LIGASE"/>
    <property type="match status" value="1"/>
</dbReference>
<keyword evidence="7 8" id="KW-0961">Cell wall biogenesis/degradation</keyword>
<dbReference type="Pfam" id="PF21799">
    <property type="entry name" value="MurD-like_N"/>
    <property type="match status" value="1"/>
</dbReference>
<dbReference type="GO" id="GO:0008360">
    <property type="term" value="P:regulation of cell shape"/>
    <property type="evidence" value="ECO:0007669"/>
    <property type="project" value="UniProtKB-KW"/>
</dbReference>
<dbReference type="GO" id="GO:0005524">
    <property type="term" value="F:ATP binding"/>
    <property type="evidence" value="ECO:0007669"/>
    <property type="project" value="UniProtKB-UniRule"/>
</dbReference>
<accession>A0A520RYV0</accession>
<dbReference type="Pfam" id="PF08245">
    <property type="entry name" value="Mur_ligase_M"/>
    <property type="match status" value="1"/>
</dbReference>
<keyword evidence="7 8" id="KW-0133">Cell shape</keyword>
<dbReference type="GO" id="GO:0051301">
    <property type="term" value="P:cell division"/>
    <property type="evidence" value="ECO:0007669"/>
    <property type="project" value="UniProtKB-KW"/>
</dbReference>
<reference evidence="11 12" key="1">
    <citation type="submission" date="2019-02" db="EMBL/GenBank/DDBJ databases">
        <title>Prokaryotic population dynamics and viral predation in marine succession experiment using metagenomics: the confinement effect.</title>
        <authorList>
            <person name="Haro-Moreno J.M."/>
            <person name="Rodriguez-Valera F."/>
            <person name="Lopez-Perez M."/>
        </authorList>
    </citation>
    <scope>NUCLEOTIDE SEQUENCE [LARGE SCALE GENOMIC DNA]</scope>
    <source>
        <strain evidence="11">MED-G158</strain>
    </source>
</reference>
<dbReference type="Gene3D" id="3.90.190.20">
    <property type="entry name" value="Mur ligase, C-terminal domain"/>
    <property type="match status" value="1"/>
</dbReference>
<dbReference type="AlphaFoldDB" id="A0A520RYV0"/>
<keyword evidence="7 8" id="KW-0131">Cell cycle</keyword>
<evidence type="ECO:0000256" key="2">
    <source>
        <dbReference type="ARBA" id="ARBA00004752"/>
    </source>
</evidence>
<dbReference type="UniPathway" id="UPA00219"/>
<dbReference type="SUPFAM" id="SSF53244">
    <property type="entry name" value="MurD-like peptide ligases, peptide-binding domain"/>
    <property type="match status" value="1"/>
</dbReference>
<dbReference type="NCBIfam" id="TIGR01087">
    <property type="entry name" value="murD"/>
    <property type="match status" value="1"/>
</dbReference>
<dbReference type="GO" id="GO:0005737">
    <property type="term" value="C:cytoplasm"/>
    <property type="evidence" value="ECO:0007669"/>
    <property type="project" value="UniProtKB-SubCell"/>
</dbReference>
<keyword evidence="5 7" id="KW-0547">Nucleotide-binding</keyword>
<dbReference type="HAMAP" id="MF_00639">
    <property type="entry name" value="MurD"/>
    <property type="match status" value="1"/>
</dbReference>
<dbReference type="GO" id="GO:0009252">
    <property type="term" value="P:peptidoglycan biosynthetic process"/>
    <property type="evidence" value="ECO:0007669"/>
    <property type="project" value="UniProtKB-UniRule"/>
</dbReference>